<dbReference type="FunFam" id="2.60.40.10:FF:001200">
    <property type="entry name" value="Titin a"/>
    <property type="match status" value="1"/>
</dbReference>
<dbReference type="FunFam" id="2.60.40.10:FF:000779">
    <property type="entry name" value="Titin b"/>
    <property type="match status" value="1"/>
</dbReference>
<comment type="similarity">
    <text evidence="3">Belongs to the protein kinase superfamily. CAMK Ser/Thr protein kinase family.</text>
</comment>
<feature type="domain" description="Ig-like" evidence="13">
    <location>
        <begin position="876"/>
        <end position="966"/>
    </location>
</feature>
<feature type="compositionally biased region" description="Polar residues" evidence="12">
    <location>
        <begin position="2972"/>
        <end position="2983"/>
    </location>
</feature>
<keyword evidence="8" id="KW-0175">Coiled coil</keyword>
<feature type="domain" description="Ig-like" evidence="13">
    <location>
        <begin position="545"/>
        <end position="634"/>
    </location>
</feature>
<dbReference type="FunFam" id="2.60.40.10:FF:000050">
    <property type="entry name" value="Titin isoform B"/>
    <property type="match status" value="6"/>
</dbReference>
<keyword evidence="5" id="KW-0677">Repeat</keyword>
<dbReference type="Proteomes" id="UP000193380">
    <property type="component" value="Unassembled WGS sequence"/>
</dbReference>
<evidence type="ECO:0000256" key="8">
    <source>
        <dbReference type="ARBA" id="ARBA00023054"/>
    </source>
</evidence>
<dbReference type="FunFam" id="2.60.40.10:FF:000107">
    <property type="entry name" value="Myosin, light chain kinase a"/>
    <property type="match status" value="1"/>
</dbReference>
<feature type="region of interest" description="Disordered" evidence="12">
    <location>
        <begin position="3155"/>
        <end position="3187"/>
    </location>
</feature>
<feature type="domain" description="Ig-like" evidence="13">
    <location>
        <begin position="2143"/>
        <end position="2231"/>
    </location>
</feature>
<dbReference type="GO" id="GO:0055013">
    <property type="term" value="P:cardiac muscle cell development"/>
    <property type="evidence" value="ECO:0007669"/>
    <property type="project" value="UniProtKB-ARBA"/>
</dbReference>
<evidence type="ECO:0000256" key="10">
    <source>
        <dbReference type="ARBA" id="ARBA00023242"/>
    </source>
</evidence>
<evidence type="ECO:0000313" key="15">
    <source>
        <dbReference type="Proteomes" id="UP000193380"/>
    </source>
</evidence>
<dbReference type="GO" id="GO:0060298">
    <property type="term" value="P:positive regulation of sarcomere organization"/>
    <property type="evidence" value="ECO:0007669"/>
    <property type="project" value="UniProtKB-ARBA"/>
</dbReference>
<dbReference type="GO" id="GO:0045989">
    <property type="term" value="P:positive regulation of striated muscle contraction"/>
    <property type="evidence" value="ECO:0007669"/>
    <property type="project" value="UniProtKB-ARBA"/>
</dbReference>
<feature type="region of interest" description="Disordered" evidence="12">
    <location>
        <begin position="2969"/>
        <end position="2991"/>
    </location>
</feature>
<dbReference type="InterPro" id="IPR013783">
    <property type="entry name" value="Ig-like_fold"/>
</dbReference>
<dbReference type="GO" id="GO:0031674">
    <property type="term" value="C:I band"/>
    <property type="evidence" value="ECO:0007669"/>
    <property type="project" value="UniProtKB-ARBA"/>
</dbReference>
<dbReference type="GO" id="GO:0005634">
    <property type="term" value="C:nucleus"/>
    <property type="evidence" value="ECO:0007669"/>
    <property type="project" value="UniProtKB-SubCell"/>
</dbReference>
<dbReference type="InterPro" id="IPR013098">
    <property type="entry name" value="Ig_I-set"/>
</dbReference>
<dbReference type="GO" id="GO:0003007">
    <property type="term" value="P:heart morphogenesis"/>
    <property type="evidence" value="ECO:0007669"/>
    <property type="project" value="UniProtKB-ARBA"/>
</dbReference>
<feature type="compositionally biased region" description="Low complexity" evidence="12">
    <location>
        <begin position="123"/>
        <end position="141"/>
    </location>
</feature>
<name>A0A060WJM4_ONCMY</name>
<feature type="domain" description="Ig-like" evidence="13">
    <location>
        <begin position="2314"/>
        <end position="2403"/>
    </location>
</feature>
<dbReference type="InterPro" id="IPR036179">
    <property type="entry name" value="Ig-like_dom_sf"/>
</dbReference>
<dbReference type="SMART" id="SM00408">
    <property type="entry name" value="IGc2"/>
    <property type="match status" value="20"/>
</dbReference>
<feature type="domain" description="Ig-like" evidence="13">
    <location>
        <begin position="783"/>
        <end position="872"/>
    </location>
</feature>
<keyword evidence="7" id="KW-0067">ATP-binding</keyword>
<dbReference type="InterPro" id="IPR003598">
    <property type="entry name" value="Ig_sub2"/>
</dbReference>
<evidence type="ECO:0000256" key="7">
    <source>
        <dbReference type="ARBA" id="ARBA00022840"/>
    </source>
</evidence>
<sequence>MVTCADREAVQSAFATPVKNYRIMEGMGVTFHCKMSGTPLPKIVWYKDGKRIHHGGRYQMESLQDGRASLRLPVVLPEDEGVYTALASNMKGNSVSSGKLYVVPTAGAEAPQMPESPAMQRMRSTSPRSTSRSPGRSPGRSPARRLDDTDESQLERLYKPVFVLKPQSFKCAEGQTARFDLKVVGRPMPDTFWFHNGQQVVNDYTHKIVVKEDGTTSLIVVPAMPHDSGEWTVVAQNRAGRTSVSMTLTVDAKENLIRPQFIEKLKNISVKQGTLVELAVKAIGNPLPDIVWLKNSDIVSPMKHPNIKIEGTKGEAKFQIPQTVGTDSAWYTATAINKAGRDTTRCRVNIEVETAEPAPERRLIIPKGTYKAKEIAAPELESLHLRYGQEQWEEADLYDKDKQQKPQFKKKLTSVRLKHSGAVHFECRLTPIGDPTMVVEWLLDGKPLAAANRLRMVNEFGYCSLDFEVAYARDSGVITCRATNTFGADQTSATLIVKEEKSMVEETQLPEGRRGLHRIDEMERMAHEGGPSGVTADEGAEKTKPEIVLLPENANVQEGEIARFRCRVTGYPTPKVNWYLNGQLIRKSKRMRLRYDGIYYLEIIDIKSYDAGDVKVLAENPEGTAEHLVKLEITQKEDFRSILRRAPEHKAPEPSTMAEHGRVSFDVVKVEKPTAIKDTKEVVQLKKTERVIHSKATEETDELKGKFKRRTEEGYYEAITAVELKSRKKDESYEDMLRKRKEELLHHQKMLSEADKKKEEERKVHVPSIKPERVKLSPSMEAPKIIERIASQTVSQMEEVHFRVRVTGRPDPECQWFKNGILLEKTDRIYSFWPEDNVCELVIKKVTAEDSASIMVKAMNIAGETSSHAFLLVQAKTVITFTQELEETNVKEKDTMATFECETNEPFVKVKWLMNNAEIFSGDKYRMHSDRKVHFLSVLTINMKDDAEYSCAVVEDDHIRTTARLNVEGAPLSIVKRLENIEVPETYSGEFECEVSREDAEGVWHFENKELTPSSKHAISSRRGRHSLSVKDVKKEDQGKYTFTTGEFKTSASLKMKLRPVTLLHPLSDMTICEGDISQFEVRFSQEDVEGTWMKNGVVIEASDRIHIVIDKLIHKLLIEDTGRLDGGMYSFVVPAQDISTTAKLTVQTISILTPLKDITSVEGTKAVMEAKISAADISSIKWFHNDKLVMPSERIQIVPKGSKQRLVFNRTFASDEGTYKLCVGKADSSCKLIVQKISIVKQMEDQVCTETQHVTFNVEVSHPGIDGIWTFKKQHLKNDSKYKIVTKGKNHSMTVINAMKDEEGQYTFAAGEQISSAKLTVSGGAISRPLHDIIVADSQTAEFECEVANPTAEGKWLKDGQPCDFGENVRSEKNGAVRRLVIVITRPNDIGEYTYQIANSKTTANLRVEAVKVKKTLKNQTVTETQEAAFILELTHENVKGSQWIKNGVEIQPSEKYEVTVDGMIHTLKIKNCTIHDESVYGFKLGKLSANARLNVEAITITKKPKDVTSLLDATASFELSLSHDDIPIKWMFNNVELKPSENIKMLSERKSHKLIIQNVDDHKAGEYTAMVGHVQCSTHLYVESLRVTKPIKNIEVPETQVATFECEVSHFNVPSTWLKNGVEIEMSDKFRIVVQGKLHQLKIMNTGSEDSAEYTFVCGNDRVSATLKVSPILITSMLEDLNAQEKDTITFEVNVNYEGITYKWLKNGVEIRSTDRCQSRTKHLTHSLTIRNVHFGDGAEYKFAAGSAATTASLYVDARVIEFTKHIKDIKITEKKRATFECEISEPNAQVTWMKDGQELEMSERYKVSTEKFLHRLMIQSVRLSDAAEYSVVAGASMSKAHLTVEGRDIHITEPEEKEFTVVEKQKASFEFEVSEDDVEGRWLRNGAEIQFNLDDRLHYIAIRKVHRMTISETYRSDAGEYTFIAGKNRVVVTLHVNIPEPPQIIRGMQALSVEAGKPARFSVEVTGVPQPQVLWYKNSQALSPGFKCKFLREGNEHTLLLIEVFPEDAALYNCEAKNDVGLATSSAPLNVEVSEVVSPDTGSPMSKPVIITPMNNTSVNEGEAARFQCRISGEDLKISWYVHKKEIGQSDAFRMSQFDDTCQLEISRVYPEDEGEYTCVARNSAGMVTCAGYLALEGDPKLLLKMNDVKVKSGEMAQFNCSFDGQPFTEIVWDHNGRNLTDTERVKRTQNGGVLLLVILNVQLGDQGTYLCTTKNKHGESRTSAQLTVEAKEVNPKAETPIPSDSVNKDSKTDRESSKKPSDQDKQESLQSLGPLPPFSQRTQRQISHEYYPDVIPYGEYECDYIGATYPEFLVTLPPEILAKPRDTVSLFCVIKGIPTPFVIWLHNRLIVEESISYSLKHKGPLCCLNVMNVGPKQGGVYTCKIVNSAGDAECSTVMKGWQLHALVLTTNMHSWPLLAVLVNSTFHTVPNYWPFLSIPHFTLFQTIGRSLVEKEVEKKEKEVKAFSSFTVSAEEEKQESYFTGLQLGKSKTLELKPESKLYSSTTEKKKEKPVFVTQLSPVAVTIGDIARFTVTISCLPKPNVQWFHNGQVITSSSVYTFVQERDEYTLVINKVEKEFEGEYSCTASNRFGQSTCTTFLNIQISDTKKPERQVEKMFKPTGQPPEFIKTIEPVQCSEGGLALFKYIVTGNPLPEVQWLKGSYHIHPSKYCIVVNNPNGSGFINMKGIQKEDSGLYTCRASNPSGEASCSAELIVFRESVSISQHQEQHVVVQKQKGYKVSMTEQATESRLYMVNLPGEARARDQMVYTIGTEDRQVISSEQVDTLRELDISAATLHRERVTHQAAVLQSHEVEERVSVTPTRPPPASAAPIKQLHMAAFTSAVQESQKLIEQHSDRIQSPEILELEPAREHHSNIMSATSEEVIPLITVRTEVLGDRKPEQIKSSKEPKQVVSSHLVETRLPILKEKLGITTRPEEERSFRVTEGVKILYTATLTGQLPLSERHCDTLSTSDKPTQSLLEKERPNPVVAPVSETQHTLSKEQRFEINKPKQESALVSKDRLLKSAMSAEEKHLLQTEHSKAIPGLESAMSLQFEKEEEQLLHLQTISKPDILQSEGRFTCEKSLPESADARKSPTLLHTVTHNEWKSVTCEKISEFSAQLDTISIEPRKEAKAPLHLQSIQSESVLPKEGILSPEKPDQQTAVQKQERARKHAATSEDKREFSADYSKDLDVSVTGVQSELRTEHRPQNILQVTSMPMQISKETPFTSDVKQQRALIEKEDRWNIMHSVTVVDTQSIEEGHTINLKANDAFKPVVKIEPKIPTKPVYIEEKAIATEGCAILHAAEQDFAVQIHEGQSVRQSILLEEKHIIVGEQSSEIGKSAGLVVSVKTQPKGVLFVHESQESQVLPKELTFVIPMPKPTSLGIRHQLKTALQSAVACDQPLILADVVERLEAVEVQEVKVGRETKGAMFTYLITTPGASMEITIAFEGEYPQTADLRTELQAAFHAIVYREQQTLILDQPGTMQIVKPQKTNVSSAKSKEMLSSVVETVRVTESAAGFESPVTQSAAQKTETMASFQSITAQDRTVVHESRQTTRQETRSVTVKKHDERDVGAADLTTAVPFASVPVEQSHVLIQRETMEEFLSEAVMVSKLPEQFTKAYPIIVTPLEDICSENNSMVTFSVTIMCVTKVNWLFNGKLVKSGKEFKCSKDHDTYTLVICKIVKEKHEGEYVCEAENEAGKATTTSRLTVVSRVPPVFRYKIQPLEINVGSGAKFECEIEDAPNVQFKWFKSGTAIKESSNCRIISRQLTSSLELLSQTKADSGEYTCKATNQNGSDTCAAKLNVTELFPPAFITKPDPLTLYVGKKANIQCVVTGSSPMTIVWHKDNNAISSGGNYKISSEKNKYILEISKLELTDQGVYLCKAFNSVGTAVCSMEMKVINKPYFVKTLESVSVAVGNPLHLECQLDEDTGVSITWIKDGKKLHQTMDCKQSFEDKMVTLDIPKGKLKDTGNYVCTAANDAGSTSCSTSIKVQEPPVFVKRLEPNLVWKQGISARLQCTIKGSPELHVTWFLNDKELSAGEKYKITFKDGFATLEISEIALLDSGNYTCEVLNEAGCESCSTKLTIKEPPSFKKELQMVEAVRGTVALFQCEVAGTAPFEFNWFRSKKSLTSDRKYKIVSQDSIASLEICSFESADVGEYQCVVSNDVGSITAKTIAKQKG</sequence>
<keyword evidence="4" id="KW-0963">Cytoplasm</keyword>
<dbReference type="STRING" id="8022.A0A060WJM4"/>
<dbReference type="InterPro" id="IPR007110">
    <property type="entry name" value="Ig-like_dom"/>
</dbReference>
<proteinExistence type="inferred from homology"/>
<feature type="domain" description="Ig-like" evidence="13">
    <location>
        <begin position="971"/>
        <end position="1062"/>
    </location>
</feature>
<dbReference type="PaxDb" id="8022-A0A060WJM4"/>
<dbReference type="FunFam" id="2.60.40.10:FF:001430">
    <property type="entry name" value="titin isoform X1"/>
    <property type="match status" value="1"/>
</dbReference>
<dbReference type="SMART" id="SM00409">
    <property type="entry name" value="IG"/>
    <property type="match status" value="30"/>
</dbReference>
<dbReference type="FunFam" id="2.60.40.10:FF:002522">
    <property type="entry name" value="Titin b"/>
    <property type="match status" value="1"/>
</dbReference>
<feature type="domain" description="Ig-like" evidence="13">
    <location>
        <begin position="1585"/>
        <end position="1672"/>
    </location>
</feature>
<evidence type="ECO:0000259" key="13">
    <source>
        <dbReference type="PROSITE" id="PS50835"/>
    </source>
</evidence>
<dbReference type="FunFam" id="2.60.40.10:FF:000147">
    <property type="entry name" value="Myosin light chain kinase"/>
    <property type="match status" value="1"/>
</dbReference>
<keyword evidence="11" id="KW-0393">Immunoglobulin domain</keyword>
<feature type="domain" description="Ig-like" evidence="13">
    <location>
        <begin position="3910"/>
        <end position="3998"/>
    </location>
</feature>
<keyword evidence="10" id="KW-0539">Nucleus</keyword>
<dbReference type="PANTHER" id="PTHR47633:SF4">
    <property type="entry name" value="MYOPALLADIN ISOFORM X1"/>
    <property type="match status" value="1"/>
</dbReference>
<feature type="domain" description="Ig-like" evidence="13">
    <location>
        <begin position="1945"/>
        <end position="2037"/>
    </location>
</feature>
<protein>
    <recommendedName>
        <fullName evidence="13">Ig-like domain-containing protein</fullName>
    </recommendedName>
</protein>
<dbReference type="FunFam" id="2.60.40.10:FF:000425">
    <property type="entry name" value="Myosin light chain kinase"/>
    <property type="match status" value="3"/>
</dbReference>
<feature type="domain" description="Ig-like" evidence="13">
    <location>
        <begin position="3638"/>
        <end position="3715"/>
    </location>
</feature>
<dbReference type="FunFam" id="2.60.40.10:FF:000714">
    <property type="entry name" value="Titin novex-3"/>
    <property type="match status" value="1"/>
</dbReference>
<evidence type="ECO:0000256" key="1">
    <source>
        <dbReference type="ARBA" id="ARBA00004123"/>
    </source>
</evidence>
<dbReference type="FunFam" id="2.60.40.10:FF:000659">
    <property type="entry name" value="titin isoform X1"/>
    <property type="match status" value="1"/>
</dbReference>
<feature type="compositionally biased region" description="Basic and acidic residues" evidence="12">
    <location>
        <begin position="2250"/>
        <end position="2271"/>
    </location>
</feature>
<gene>
    <name evidence="14" type="ORF">GSONMT00073226001</name>
</gene>
<keyword evidence="9" id="KW-1015">Disulfide bond</keyword>
<feature type="region of interest" description="Disordered" evidence="12">
    <location>
        <begin position="108"/>
        <end position="151"/>
    </location>
</feature>
<feature type="domain" description="Ig-like" evidence="13">
    <location>
        <begin position="3721"/>
        <end position="3812"/>
    </location>
</feature>
<feature type="domain" description="Ig-like" evidence="13">
    <location>
        <begin position="259"/>
        <end position="349"/>
    </location>
</feature>
<dbReference type="InterPro" id="IPR003599">
    <property type="entry name" value="Ig_sub"/>
</dbReference>
<dbReference type="CDD" id="cd00096">
    <property type="entry name" value="Ig"/>
    <property type="match status" value="5"/>
</dbReference>
<dbReference type="Gene3D" id="2.60.40.10">
    <property type="entry name" value="Immunoglobulins"/>
    <property type="match status" value="30"/>
</dbReference>
<dbReference type="FunFam" id="2.60.40.10:FF:000792">
    <property type="entry name" value="titin isoform X1"/>
    <property type="match status" value="1"/>
</dbReference>
<feature type="domain" description="Ig-like" evidence="13">
    <location>
        <begin position="4097"/>
        <end position="4184"/>
    </location>
</feature>
<reference evidence="14" key="1">
    <citation type="journal article" date="2014" name="Nat. Commun.">
        <title>The rainbow trout genome provides novel insights into evolution after whole-genome duplication in vertebrates.</title>
        <authorList>
            <person name="Berthelot C."/>
            <person name="Brunet F."/>
            <person name="Chalopin D."/>
            <person name="Juanchich A."/>
            <person name="Bernard M."/>
            <person name="Noel B."/>
            <person name="Bento P."/>
            <person name="Da Silva C."/>
            <person name="Labadie K."/>
            <person name="Alberti A."/>
            <person name="Aury J.M."/>
            <person name="Louis A."/>
            <person name="Dehais P."/>
            <person name="Bardou P."/>
            <person name="Montfort J."/>
            <person name="Klopp C."/>
            <person name="Cabau C."/>
            <person name="Gaspin C."/>
            <person name="Thorgaard G.H."/>
            <person name="Boussaha M."/>
            <person name="Quillet E."/>
            <person name="Guyomard R."/>
            <person name="Galiana D."/>
            <person name="Bobe J."/>
            <person name="Volff J.N."/>
            <person name="Genet C."/>
            <person name="Wincker P."/>
            <person name="Jaillon O."/>
            <person name="Roest Crollius H."/>
            <person name="Guiguen Y."/>
        </authorList>
    </citation>
    <scope>NUCLEOTIDE SEQUENCE [LARGE SCALE GENOMIC DNA]</scope>
</reference>
<dbReference type="FunFam" id="2.60.40.10:FF:001328">
    <property type="entry name" value="titin isoform X1"/>
    <property type="match status" value="1"/>
</dbReference>
<dbReference type="PANTHER" id="PTHR47633">
    <property type="entry name" value="IMMUNOGLOBULIN"/>
    <property type="match status" value="1"/>
</dbReference>
<feature type="domain" description="Ig-like" evidence="13">
    <location>
        <begin position="406"/>
        <end position="496"/>
    </location>
</feature>
<evidence type="ECO:0000313" key="14">
    <source>
        <dbReference type="EMBL" id="CDQ65449.1"/>
    </source>
</evidence>
<evidence type="ECO:0000256" key="5">
    <source>
        <dbReference type="ARBA" id="ARBA00022737"/>
    </source>
</evidence>
<dbReference type="FunFam" id="2.60.40.10:FF:001382">
    <property type="entry name" value="titin isoform X1"/>
    <property type="match status" value="1"/>
</dbReference>
<dbReference type="FunFam" id="2.60.40.10:FF:000022">
    <property type="entry name" value="Cardiac titin"/>
    <property type="match status" value="4"/>
</dbReference>
<evidence type="ECO:0000256" key="9">
    <source>
        <dbReference type="ARBA" id="ARBA00023157"/>
    </source>
</evidence>
<dbReference type="FunFam" id="2.60.40.10:FF:000697">
    <property type="entry name" value="titin isoform X1"/>
    <property type="match status" value="1"/>
</dbReference>
<dbReference type="SUPFAM" id="SSF48726">
    <property type="entry name" value="Immunoglobulin"/>
    <property type="match status" value="30"/>
</dbReference>
<dbReference type="EMBL" id="FR904507">
    <property type="protein sequence ID" value="CDQ65449.1"/>
    <property type="molecule type" value="Genomic_DNA"/>
</dbReference>
<feature type="domain" description="Ig-like" evidence="13">
    <location>
        <begin position="4002"/>
        <end position="4092"/>
    </location>
</feature>
<feature type="domain" description="Ig-like" evidence="13">
    <location>
        <begin position="1318"/>
        <end position="1408"/>
    </location>
</feature>
<feature type="domain" description="Ig-like" evidence="13">
    <location>
        <begin position="2629"/>
        <end position="2718"/>
    </location>
</feature>
<reference evidence="14" key="2">
    <citation type="submission" date="2014-03" db="EMBL/GenBank/DDBJ databases">
        <authorList>
            <person name="Genoscope - CEA"/>
        </authorList>
    </citation>
    <scope>NUCLEOTIDE SEQUENCE</scope>
</reference>
<evidence type="ECO:0000256" key="12">
    <source>
        <dbReference type="SAM" id="MobiDB-lite"/>
    </source>
</evidence>
<evidence type="ECO:0000256" key="4">
    <source>
        <dbReference type="ARBA" id="ARBA00022490"/>
    </source>
</evidence>
<accession>A0A060WJM4</accession>
<keyword evidence="6" id="KW-0547">Nucleotide-binding</keyword>
<feature type="domain" description="Ig-like" evidence="13">
    <location>
        <begin position="160"/>
        <end position="249"/>
    </location>
</feature>
<dbReference type="Pfam" id="PF07679">
    <property type="entry name" value="I-set"/>
    <property type="match status" value="28"/>
</dbReference>
<feature type="region of interest" description="Disordered" evidence="12">
    <location>
        <begin position="2218"/>
        <end position="2283"/>
    </location>
</feature>
<dbReference type="PROSITE" id="PS50835">
    <property type="entry name" value="IG_LIKE"/>
    <property type="match status" value="23"/>
</dbReference>
<feature type="domain" description="Ig-like" evidence="13">
    <location>
        <begin position="3817"/>
        <end position="3907"/>
    </location>
</feature>
<evidence type="ECO:0000256" key="2">
    <source>
        <dbReference type="ARBA" id="ARBA00004496"/>
    </source>
</evidence>
<dbReference type="FunFam" id="2.60.40.10:FF:001213">
    <property type="entry name" value="titin isoform X1"/>
    <property type="match status" value="2"/>
</dbReference>
<comment type="subcellular location">
    <subcellularLocation>
        <location evidence="2">Cytoplasm</location>
    </subcellularLocation>
    <subcellularLocation>
        <location evidence="1">Nucleus</location>
    </subcellularLocation>
</comment>
<dbReference type="GO" id="GO:0005524">
    <property type="term" value="F:ATP binding"/>
    <property type="evidence" value="ECO:0007669"/>
    <property type="project" value="UniProtKB-KW"/>
</dbReference>
<feature type="domain" description="Ig-like" evidence="13">
    <location>
        <begin position="2517"/>
        <end position="2607"/>
    </location>
</feature>
<feature type="domain" description="Ig-like" evidence="13">
    <location>
        <begin position="1760"/>
        <end position="1846"/>
    </location>
</feature>
<evidence type="ECO:0000256" key="3">
    <source>
        <dbReference type="ARBA" id="ARBA00006692"/>
    </source>
</evidence>
<organism evidence="14 15">
    <name type="scientific">Oncorhynchus mykiss</name>
    <name type="common">Rainbow trout</name>
    <name type="synonym">Salmo gairdneri</name>
    <dbReference type="NCBI Taxonomy" id="8022"/>
    <lineage>
        <taxon>Eukaryota</taxon>
        <taxon>Metazoa</taxon>
        <taxon>Chordata</taxon>
        <taxon>Craniata</taxon>
        <taxon>Vertebrata</taxon>
        <taxon>Euteleostomi</taxon>
        <taxon>Actinopterygii</taxon>
        <taxon>Neopterygii</taxon>
        <taxon>Teleostei</taxon>
        <taxon>Protacanthopterygii</taxon>
        <taxon>Salmoniformes</taxon>
        <taxon>Salmonidae</taxon>
        <taxon>Salmoninae</taxon>
        <taxon>Oncorhynchus</taxon>
    </lineage>
</organism>
<feature type="domain" description="Ig-like" evidence="13">
    <location>
        <begin position="2051"/>
        <end position="2132"/>
    </location>
</feature>
<feature type="domain" description="Ig-like" evidence="13">
    <location>
        <begin position="11"/>
        <end position="96"/>
    </location>
</feature>
<evidence type="ECO:0000256" key="6">
    <source>
        <dbReference type="ARBA" id="ARBA00022741"/>
    </source>
</evidence>
<evidence type="ECO:0000256" key="11">
    <source>
        <dbReference type="ARBA" id="ARBA00023319"/>
    </source>
</evidence>